<dbReference type="OrthoDB" id="2820488at2759"/>
<sequence length="177" mass="19390">MWLIKTVLSSLCVSALVCAAPFPALPWERSTAYDGGEFKSLGCPRTTKPWATPREQLYAVTNYYDMLFGGNPAKAFAQWTAKDFINHAPDVTGDGRAAAEKAVDALLSTSKEEIKNVFVGKNSSGVDFAHIYFKGINSHGVGAIMEFWRFSGNCLVEHWNIAEQVSGVNTSNPKAFF</sequence>
<dbReference type="AlphaFoldDB" id="A0A8H3EX42"/>
<gene>
    <name evidence="2" type="ORF">GOMPHAMPRED_008120</name>
</gene>
<accession>A0A8H3EX42</accession>
<keyword evidence="1" id="KW-0732">Signal</keyword>
<dbReference type="Gene3D" id="3.10.450.50">
    <property type="match status" value="1"/>
</dbReference>
<protein>
    <recommendedName>
        <fullName evidence="4">SnoaL-like domain-containing protein</fullName>
    </recommendedName>
</protein>
<dbReference type="EMBL" id="CAJPDQ010000009">
    <property type="protein sequence ID" value="CAF9914281.1"/>
    <property type="molecule type" value="Genomic_DNA"/>
</dbReference>
<organism evidence="2 3">
    <name type="scientific">Gomphillus americanus</name>
    <dbReference type="NCBI Taxonomy" id="1940652"/>
    <lineage>
        <taxon>Eukaryota</taxon>
        <taxon>Fungi</taxon>
        <taxon>Dikarya</taxon>
        <taxon>Ascomycota</taxon>
        <taxon>Pezizomycotina</taxon>
        <taxon>Lecanoromycetes</taxon>
        <taxon>OSLEUM clade</taxon>
        <taxon>Ostropomycetidae</taxon>
        <taxon>Ostropales</taxon>
        <taxon>Graphidaceae</taxon>
        <taxon>Gomphilloideae</taxon>
        <taxon>Gomphillus</taxon>
    </lineage>
</organism>
<dbReference type="Proteomes" id="UP000664169">
    <property type="component" value="Unassembled WGS sequence"/>
</dbReference>
<evidence type="ECO:0000256" key="1">
    <source>
        <dbReference type="SAM" id="SignalP"/>
    </source>
</evidence>
<dbReference type="SUPFAM" id="SSF54427">
    <property type="entry name" value="NTF2-like"/>
    <property type="match status" value="1"/>
</dbReference>
<feature type="signal peptide" evidence="1">
    <location>
        <begin position="1"/>
        <end position="19"/>
    </location>
</feature>
<feature type="chain" id="PRO_5034156473" description="SnoaL-like domain-containing protein" evidence="1">
    <location>
        <begin position="20"/>
        <end position="177"/>
    </location>
</feature>
<dbReference type="InterPro" id="IPR032710">
    <property type="entry name" value="NTF2-like_dom_sf"/>
</dbReference>
<evidence type="ECO:0008006" key="4">
    <source>
        <dbReference type="Google" id="ProtNLM"/>
    </source>
</evidence>
<reference evidence="2" key="1">
    <citation type="submission" date="2021-03" db="EMBL/GenBank/DDBJ databases">
        <authorList>
            <person name="Tagirdzhanova G."/>
        </authorList>
    </citation>
    <scope>NUCLEOTIDE SEQUENCE</scope>
</reference>
<evidence type="ECO:0000313" key="2">
    <source>
        <dbReference type="EMBL" id="CAF9914281.1"/>
    </source>
</evidence>
<comment type="caution">
    <text evidence="2">The sequence shown here is derived from an EMBL/GenBank/DDBJ whole genome shotgun (WGS) entry which is preliminary data.</text>
</comment>
<name>A0A8H3EX42_9LECA</name>
<evidence type="ECO:0000313" key="3">
    <source>
        <dbReference type="Proteomes" id="UP000664169"/>
    </source>
</evidence>
<proteinExistence type="predicted"/>
<keyword evidence="3" id="KW-1185">Reference proteome</keyword>